<keyword evidence="4" id="KW-1185">Reference proteome</keyword>
<dbReference type="Gene3D" id="3.40.605.10">
    <property type="entry name" value="Aldehyde Dehydrogenase, Chain A, domain 1"/>
    <property type="match status" value="1"/>
</dbReference>
<gene>
    <name evidence="3" type="ORF">JOF56_005387</name>
</gene>
<keyword evidence="1" id="KW-0560">Oxidoreductase</keyword>
<name>A0ABS4TKS0_9PSEU</name>
<evidence type="ECO:0000313" key="4">
    <source>
        <dbReference type="Proteomes" id="UP001519332"/>
    </source>
</evidence>
<reference evidence="3 4" key="1">
    <citation type="submission" date="2021-03" db="EMBL/GenBank/DDBJ databases">
        <title>Sequencing the genomes of 1000 actinobacteria strains.</title>
        <authorList>
            <person name="Klenk H.-P."/>
        </authorList>
    </citation>
    <scope>NUCLEOTIDE SEQUENCE [LARGE SCALE GENOMIC DNA]</scope>
    <source>
        <strain evidence="3 4">DSM 46670</strain>
    </source>
</reference>
<sequence length="450" mass="48037">MTLVLDALGPRGPYRTKRRMALTEVTGAPAAELSLVPPVFVSRALSALRAARPLTADERAAALVKAGELFENATLNGQSPQEYDRIVSRVAGMPISVVRTARGNVAHRVARAHLSVQQARPQGAVYDWRDPLTRKGSGLWTRRGEVFAVQSAGNHPGTHSLWPEALALGYRVAVRPSRREPFTPHRLITALRAAGFADDHVVLLPTDHDGVDALMGGTDLGMVYGGADVVARYQDDPAVLPQGPGRTKILVTGDDWREHLPVITESIAGHGGTGCVNTTAVLVENDPAAVAEAIADRLGQLPFLPPEDEKAVLPVQPLEVATQMAKHLLDRAAGARSLLGEVVHDLGDGSAVLGPAVHLLDRADDRAGVELPFPSVWVAPWQQADGVAPLRDSLVLTAFTDDEHLVDALLAEPGISNVHLGGHPTHRIAPGLPHDDYLAGFLMRAKAFIR</sequence>
<dbReference type="InterPro" id="IPR016161">
    <property type="entry name" value="Ald_DH/histidinol_DH"/>
</dbReference>
<organism evidence="3 4">
    <name type="scientific">Kibdelosporangium banguiense</name>
    <dbReference type="NCBI Taxonomy" id="1365924"/>
    <lineage>
        <taxon>Bacteria</taxon>
        <taxon>Bacillati</taxon>
        <taxon>Actinomycetota</taxon>
        <taxon>Actinomycetes</taxon>
        <taxon>Pseudonocardiales</taxon>
        <taxon>Pseudonocardiaceae</taxon>
        <taxon>Kibdelosporangium</taxon>
    </lineage>
</organism>
<feature type="domain" description="Aldehyde dehydrogenase" evidence="2">
    <location>
        <begin position="41"/>
        <end position="357"/>
    </location>
</feature>
<dbReference type="RefSeq" id="WP_307855273.1">
    <property type="nucleotide sequence ID" value="NZ_JAGINW010000001.1"/>
</dbReference>
<dbReference type="Gene3D" id="3.40.309.10">
    <property type="entry name" value="Aldehyde Dehydrogenase, Chain A, domain 2"/>
    <property type="match status" value="1"/>
</dbReference>
<accession>A0ABS4TKS0</accession>
<evidence type="ECO:0000313" key="3">
    <source>
        <dbReference type="EMBL" id="MBP2325002.1"/>
    </source>
</evidence>
<dbReference type="InterPro" id="IPR016162">
    <property type="entry name" value="Ald_DH_N"/>
</dbReference>
<dbReference type="InterPro" id="IPR016163">
    <property type="entry name" value="Ald_DH_C"/>
</dbReference>
<proteinExistence type="predicted"/>
<evidence type="ECO:0000259" key="2">
    <source>
        <dbReference type="Pfam" id="PF00171"/>
    </source>
</evidence>
<dbReference type="SUPFAM" id="SSF53720">
    <property type="entry name" value="ALDH-like"/>
    <property type="match status" value="1"/>
</dbReference>
<comment type="caution">
    <text evidence="3">The sequence shown here is derived from an EMBL/GenBank/DDBJ whole genome shotgun (WGS) entry which is preliminary data.</text>
</comment>
<protein>
    <submittedName>
        <fullName evidence="3">Acyl-CoA reductase-like NAD-dependent aldehyde dehydrogenase</fullName>
    </submittedName>
</protein>
<dbReference type="Pfam" id="PF00171">
    <property type="entry name" value="Aldedh"/>
    <property type="match status" value="1"/>
</dbReference>
<dbReference type="Proteomes" id="UP001519332">
    <property type="component" value="Unassembled WGS sequence"/>
</dbReference>
<dbReference type="InterPro" id="IPR015590">
    <property type="entry name" value="Aldehyde_DH_dom"/>
</dbReference>
<dbReference type="EMBL" id="JAGINW010000001">
    <property type="protein sequence ID" value="MBP2325002.1"/>
    <property type="molecule type" value="Genomic_DNA"/>
</dbReference>
<evidence type="ECO:0000256" key="1">
    <source>
        <dbReference type="ARBA" id="ARBA00023002"/>
    </source>
</evidence>